<gene>
    <name evidence="2" type="ORF">EVAR_45655_1</name>
</gene>
<evidence type="ECO:0000313" key="3">
    <source>
        <dbReference type="Proteomes" id="UP000299102"/>
    </source>
</evidence>
<evidence type="ECO:0000256" key="1">
    <source>
        <dbReference type="SAM" id="MobiDB-lite"/>
    </source>
</evidence>
<protein>
    <submittedName>
        <fullName evidence="2">Uncharacterized protein</fullName>
    </submittedName>
</protein>
<comment type="caution">
    <text evidence="2">The sequence shown here is derived from an EMBL/GenBank/DDBJ whole genome shotgun (WGS) entry which is preliminary data.</text>
</comment>
<dbReference type="EMBL" id="BGZK01001072">
    <property type="protein sequence ID" value="GBP70388.1"/>
    <property type="molecule type" value="Genomic_DNA"/>
</dbReference>
<sequence length="91" mass="9917">MTRLYNDLTTDADVVTAAHGHSQPQKSQQCIAGVLGSNGVADDRGNELMEKRMRSGSVSGMMEGRGSAEFSLTKRKTTAEAATSRLYYMRE</sequence>
<dbReference type="AlphaFoldDB" id="A0A4C1Y3C7"/>
<dbReference type="Proteomes" id="UP000299102">
    <property type="component" value="Unassembled WGS sequence"/>
</dbReference>
<reference evidence="2 3" key="1">
    <citation type="journal article" date="2019" name="Commun. Biol.">
        <title>The bagworm genome reveals a unique fibroin gene that provides high tensile strength.</title>
        <authorList>
            <person name="Kono N."/>
            <person name="Nakamura H."/>
            <person name="Ohtoshi R."/>
            <person name="Tomita M."/>
            <person name="Numata K."/>
            <person name="Arakawa K."/>
        </authorList>
    </citation>
    <scope>NUCLEOTIDE SEQUENCE [LARGE SCALE GENOMIC DNA]</scope>
</reference>
<keyword evidence="3" id="KW-1185">Reference proteome</keyword>
<evidence type="ECO:0000313" key="2">
    <source>
        <dbReference type="EMBL" id="GBP70388.1"/>
    </source>
</evidence>
<proteinExistence type="predicted"/>
<accession>A0A4C1Y3C7</accession>
<organism evidence="2 3">
    <name type="scientific">Eumeta variegata</name>
    <name type="common">Bagworm moth</name>
    <name type="synonym">Eumeta japonica</name>
    <dbReference type="NCBI Taxonomy" id="151549"/>
    <lineage>
        <taxon>Eukaryota</taxon>
        <taxon>Metazoa</taxon>
        <taxon>Ecdysozoa</taxon>
        <taxon>Arthropoda</taxon>
        <taxon>Hexapoda</taxon>
        <taxon>Insecta</taxon>
        <taxon>Pterygota</taxon>
        <taxon>Neoptera</taxon>
        <taxon>Endopterygota</taxon>
        <taxon>Lepidoptera</taxon>
        <taxon>Glossata</taxon>
        <taxon>Ditrysia</taxon>
        <taxon>Tineoidea</taxon>
        <taxon>Psychidae</taxon>
        <taxon>Oiketicinae</taxon>
        <taxon>Eumeta</taxon>
    </lineage>
</organism>
<name>A0A4C1Y3C7_EUMVA</name>
<feature type="region of interest" description="Disordered" evidence="1">
    <location>
        <begin position="54"/>
        <end position="76"/>
    </location>
</feature>